<keyword evidence="5 10" id="KW-0597">Phosphoprotein</keyword>
<dbReference type="SUPFAM" id="SSF52172">
    <property type="entry name" value="CheY-like"/>
    <property type="match status" value="1"/>
</dbReference>
<evidence type="ECO:0000259" key="13">
    <source>
        <dbReference type="PROSITE" id="PS50110"/>
    </source>
</evidence>
<feature type="transmembrane region" description="Helical" evidence="11">
    <location>
        <begin position="21"/>
        <end position="41"/>
    </location>
</feature>
<dbReference type="SMART" id="SM00388">
    <property type="entry name" value="HisKA"/>
    <property type="match status" value="1"/>
</dbReference>
<keyword evidence="7" id="KW-0418">Kinase</keyword>
<dbReference type="AlphaFoldDB" id="A0AA37NKU6"/>
<dbReference type="GO" id="GO:0009927">
    <property type="term" value="F:histidine phosphotransfer kinase activity"/>
    <property type="evidence" value="ECO:0007669"/>
    <property type="project" value="TreeGrafter"/>
</dbReference>
<dbReference type="SUPFAM" id="SSF55785">
    <property type="entry name" value="PYP-like sensor domain (PAS domain)"/>
    <property type="match status" value="1"/>
</dbReference>
<evidence type="ECO:0000256" key="5">
    <source>
        <dbReference type="ARBA" id="ARBA00022553"/>
    </source>
</evidence>
<organism evidence="14 15">
    <name type="scientific">Hungatella hathewayi</name>
    <dbReference type="NCBI Taxonomy" id="154046"/>
    <lineage>
        <taxon>Bacteria</taxon>
        <taxon>Bacillati</taxon>
        <taxon>Bacillota</taxon>
        <taxon>Clostridia</taxon>
        <taxon>Lachnospirales</taxon>
        <taxon>Lachnospiraceae</taxon>
        <taxon>Hungatella</taxon>
    </lineage>
</organism>
<evidence type="ECO:0000313" key="14">
    <source>
        <dbReference type="EMBL" id="GKH01657.1"/>
    </source>
</evidence>
<name>A0AA37NKU6_9FIRM</name>
<evidence type="ECO:0000313" key="15">
    <source>
        <dbReference type="Proteomes" id="UP001055091"/>
    </source>
</evidence>
<feature type="transmembrane region" description="Helical" evidence="11">
    <location>
        <begin position="299"/>
        <end position="319"/>
    </location>
</feature>
<evidence type="ECO:0000256" key="9">
    <source>
        <dbReference type="ARBA" id="ARBA00024867"/>
    </source>
</evidence>
<evidence type="ECO:0000256" key="2">
    <source>
        <dbReference type="ARBA" id="ARBA00004370"/>
    </source>
</evidence>
<dbReference type="InterPro" id="IPR036097">
    <property type="entry name" value="HisK_dim/P_sf"/>
</dbReference>
<dbReference type="EC" id="2.7.13.3" evidence="3"/>
<comment type="catalytic activity">
    <reaction evidence="1">
        <text>ATP + protein L-histidine = ADP + protein N-phospho-L-histidine.</text>
        <dbReference type="EC" id="2.7.13.3"/>
    </reaction>
</comment>
<dbReference type="InterPro" id="IPR001789">
    <property type="entry name" value="Sig_transdc_resp-reg_receiver"/>
</dbReference>
<evidence type="ECO:0000256" key="3">
    <source>
        <dbReference type="ARBA" id="ARBA00012438"/>
    </source>
</evidence>
<sequence>MILKKKEKDISNDKYKRIRNVTVTGILLAISGIIFLMTVFLKNMENNARKENEYHLLEIAHQVSDNINSKLNQNWSLLRTIDYDLSVTRMSEADTQKYRQNLVKEWKFSHIYLIDDAGNCSDEFGEKSRLITKDNAIALLRDRTDVSFLRRDINGNATLFFAIPVEKKQAGSENISAIALEYKLDNILEILTISAFERKGICYVIDQNGSRLFNTQADNAIKDYNIFSYLEYASKDGKKSAEVIQDAMDSGTSGVTVYTKDGHQEYISYNPLENGKWTLLLFVGGDIIGENMNRFSRNVFTSCAVIVGLLIIISGIVFFRLNQLANRKRDADVYNRERMLNLLIERGNEVYMMYNKTEGCLEYVSPNLESVMGWSRQEAEQLFTEGENTDEEDIAGIKDEFIHWDGQGDFVGSIHQHRNRNNGNLSWIRLQVNPVYLSPEEVWIANLSDMTKEWEQRENLEQALMAANSANIAKSNFLSNMSHDIRTPMNAILGMAAIAEQYAGDPEKVINCMKKISYSSRHLLALIDEILDMSRIESGKMLLENKIFSLSGMLEGIVSMFQEQFKGKKLSFNMEKRSIKHDSLIGDEFRLSRILVNILSNAIKYTPEQGQIVFSVTELQAGKEGYARYQFVIKDDGRGMTEEFLKTIFMPFTRMEEKEGSYTQGTGLGMAIAKSMLDLMGGSINVESTLGKGSTFTVDVELETAEEGECREEKKEQNGGQTKRFDFTGKRVLIVEDNEINEEILKELLSIEGALTESAVNGKEAVDKLEQSSPGYYDLILMDVQMPVMNGYEAAAMIRGLDRSDAETIPIIALTANAFSEDRSKALAAGMNAHVTKPIDMANLCSVLAEVFSS</sequence>
<feature type="domain" description="Response regulatory" evidence="13">
    <location>
        <begin position="731"/>
        <end position="852"/>
    </location>
</feature>
<keyword evidence="11" id="KW-1133">Transmembrane helix</keyword>
<keyword evidence="6" id="KW-0808">Transferase</keyword>
<keyword evidence="11" id="KW-0472">Membrane</keyword>
<protein>
    <recommendedName>
        <fullName evidence="4">Stage 0 sporulation protein A homolog</fullName>
        <ecNumber evidence="3">2.7.13.3</ecNumber>
    </recommendedName>
</protein>
<evidence type="ECO:0000256" key="7">
    <source>
        <dbReference type="ARBA" id="ARBA00022777"/>
    </source>
</evidence>
<dbReference type="Gene3D" id="1.10.287.130">
    <property type="match status" value="1"/>
</dbReference>
<evidence type="ECO:0000256" key="10">
    <source>
        <dbReference type="PROSITE-ProRule" id="PRU00169"/>
    </source>
</evidence>
<dbReference type="SUPFAM" id="SSF47384">
    <property type="entry name" value="Homodimeric domain of signal transducing histidine kinase"/>
    <property type="match status" value="1"/>
</dbReference>
<dbReference type="InterPro" id="IPR004358">
    <property type="entry name" value="Sig_transdc_His_kin-like_C"/>
</dbReference>
<dbReference type="CDD" id="cd00082">
    <property type="entry name" value="HisKA"/>
    <property type="match status" value="1"/>
</dbReference>
<dbReference type="Gene3D" id="3.30.565.10">
    <property type="entry name" value="Histidine kinase-like ATPase, C-terminal domain"/>
    <property type="match status" value="1"/>
</dbReference>
<comment type="subcellular location">
    <subcellularLocation>
        <location evidence="2">Membrane</location>
    </subcellularLocation>
</comment>
<dbReference type="PRINTS" id="PR00344">
    <property type="entry name" value="BCTRLSENSOR"/>
</dbReference>
<dbReference type="PROSITE" id="PS50109">
    <property type="entry name" value="HIS_KIN"/>
    <property type="match status" value="1"/>
</dbReference>
<dbReference type="PANTHER" id="PTHR43047">
    <property type="entry name" value="TWO-COMPONENT HISTIDINE PROTEIN KINASE"/>
    <property type="match status" value="1"/>
</dbReference>
<dbReference type="GO" id="GO:0000155">
    <property type="term" value="F:phosphorelay sensor kinase activity"/>
    <property type="evidence" value="ECO:0007669"/>
    <property type="project" value="InterPro"/>
</dbReference>
<dbReference type="Pfam" id="PF00512">
    <property type="entry name" value="HisKA"/>
    <property type="match status" value="1"/>
</dbReference>
<dbReference type="SMART" id="SM00387">
    <property type="entry name" value="HATPase_c"/>
    <property type="match status" value="1"/>
</dbReference>
<evidence type="ECO:0000256" key="1">
    <source>
        <dbReference type="ARBA" id="ARBA00000085"/>
    </source>
</evidence>
<comment type="caution">
    <text evidence="14">The sequence shown here is derived from an EMBL/GenBank/DDBJ whole genome shotgun (WGS) entry which is preliminary data.</text>
</comment>
<evidence type="ECO:0000256" key="6">
    <source>
        <dbReference type="ARBA" id="ARBA00022679"/>
    </source>
</evidence>
<dbReference type="InterPro" id="IPR003661">
    <property type="entry name" value="HisK_dim/P_dom"/>
</dbReference>
<comment type="function">
    <text evidence="9">May play the central regulatory role in sporulation. It may be an element of the effector pathway responsible for the activation of sporulation genes in response to nutritional stress. Spo0A may act in concert with spo0H (a sigma factor) to control the expression of some genes that are critical to the sporulation process.</text>
</comment>
<keyword evidence="8" id="KW-0902">Two-component regulatory system</keyword>
<dbReference type="FunFam" id="3.30.565.10:FF:000006">
    <property type="entry name" value="Sensor histidine kinase WalK"/>
    <property type="match status" value="1"/>
</dbReference>
<dbReference type="InterPro" id="IPR036890">
    <property type="entry name" value="HATPase_C_sf"/>
</dbReference>
<dbReference type="Gene3D" id="3.40.50.2300">
    <property type="match status" value="1"/>
</dbReference>
<evidence type="ECO:0000256" key="8">
    <source>
        <dbReference type="ARBA" id="ARBA00023012"/>
    </source>
</evidence>
<dbReference type="Pfam" id="PF00072">
    <property type="entry name" value="Response_reg"/>
    <property type="match status" value="1"/>
</dbReference>
<keyword evidence="11" id="KW-0812">Transmembrane</keyword>
<dbReference type="EMBL" id="BQNJ01000001">
    <property type="protein sequence ID" value="GKH01657.1"/>
    <property type="molecule type" value="Genomic_DNA"/>
</dbReference>
<evidence type="ECO:0000256" key="4">
    <source>
        <dbReference type="ARBA" id="ARBA00018672"/>
    </source>
</evidence>
<dbReference type="PROSITE" id="PS50110">
    <property type="entry name" value="RESPONSE_REGULATORY"/>
    <property type="match status" value="1"/>
</dbReference>
<accession>A0AA37NKU6</accession>
<proteinExistence type="predicted"/>
<dbReference type="SMART" id="SM00448">
    <property type="entry name" value="REC"/>
    <property type="match status" value="1"/>
</dbReference>
<dbReference type="Gene3D" id="3.30.450.20">
    <property type="entry name" value="PAS domain"/>
    <property type="match status" value="2"/>
</dbReference>
<dbReference type="InterPro" id="IPR005467">
    <property type="entry name" value="His_kinase_dom"/>
</dbReference>
<feature type="modified residue" description="4-aspartylphosphate" evidence="10">
    <location>
        <position position="783"/>
    </location>
</feature>
<evidence type="ECO:0000256" key="11">
    <source>
        <dbReference type="SAM" id="Phobius"/>
    </source>
</evidence>
<dbReference type="CDD" id="cd17546">
    <property type="entry name" value="REC_hyHK_CKI1_RcsC-like"/>
    <property type="match status" value="1"/>
</dbReference>
<dbReference type="InterPro" id="IPR035965">
    <property type="entry name" value="PAS-like_dom_sf"/>
</dbReference>
<dbReference type="PANTHER" id="PTHR43047:SF72">
    <property type="entry name" value="OSMOSENSING HISTIDINE PROTEIN KINASE SLN1"/>
    <property type="match status" value="1"/>
</dbReference>
<dbReference type="InterPro" id="IPR003594">
    <property type="entry name" value="HATPase_dom"/>
</dbReference>
<evidence type="ECO:0000259" key="12">
    <source>
        <dbReference type="PROSITE" id="PS50109"/>
    </source>
</evidence>
<dbReference type="SUPFAM" id="SSF55874">
    <property type="entry name" value="ATPase domain of HSP90 chaperone/DNA topoisomerase II/histidine kinase"/>
    <property type="match status" value="1"/>
</dbReference>
<feature type="domain" description="Histidine kinase" evidence="12">
    <location>
        <begin position="480"/>
        <end position="704"/>
    </location>
</feature>
<dbReference type="Pfam" id="PF02518">
    <property type="entry name" value="HATPase_c"/>
    <property type="match status" value="1"/>
</dbReference>
<reference evidence="14" key="1">
    <citation type="submission" date="2022-01" db="EMBL/GenBank/DDBJ databases">
        <title>Novel bile acid biosynthetic pathways are enriched in the microbiome of centenarians.</title>
        <authorList>
            <person name="Sato Y."/>
            <person name="Atarashi K."/>
            <person name="Plichta R.D."/>
            <person name="Arai Y."/>
            <person name="Sasajima S."/>
            <person name="Kearney M.S."/>
            <person name="Suda W."/>
            <person name="Takeshita K."/>
            <person name="Sasaki T."/>
            <person name="Okamoto S."/>
            <person name="Skelly N.A."/>
            <person name="Okamura Y."/>
            <person name="Vlamakis H."/>
            <person name="Li Y."/>
            <person name="Tanoue T."/>
            <person name="Takei H."/>
            <person name="Nittono H."/>
            <person name="Narushima S."/>
            <person name="Irie J."/>
            <person name="Itoh H."/>
            <person name="Moriya K."/>
            <person name="Sugiura Y."/>
            <person name="Suematsu M."/>
            <person name="Moritoki N."/>
            <person name="Shibata S."/>
            <person name="Littman R.D."/>
            <person name="Fischbach A.M."/>
            <person name="Uwamino Y."/>
            <person name="Inoue T."/>
            <person name="Honda A."/>
            <person name="Hattori M."/>
            <person name="Murai T."/>
            <person name="Xavier J.R."/>
            <person name="Hirose N."/>
            <person name="Honda K."/>
        </authorList>
    </citation>
    <scope>NUCLEOTIDE SEQUENCE</scope>
    <source>
        <strain evidence="14">CE91-St55</strain>
    </source>
</reference>
<dbReference type="RefSeq" id="WP_195521996.1">
    <property type="nucleotide sequence ID" value="NZ_BQNJ01000001.1"/>
</dbReference>
<gene>
    <name evidence="14" type="ORF">CE91St55_36380</name>
</gene>
<dbReference type="InterPro" id="IPR011006">
    <property type="entry name" value="CheY-like_superfamily"/>
</dbReference>
<dbReference type="Proteomes" id="UP001055091">
    <property type="component" value="Unassembled WGS sequence"/>
</dbReference>
<dbReference type="GO" id="GO:0005886">
    <property type="term" value="C:plasma membrane"/>
    <property type="evidence" value="ECO:0007669"/>
    <property type="project" value="TreeGrafter"/>
</dbReference>